<feature type="compositionally biased region" description="Basic and acidic residues" evidence="2">
    <location>
        <begin position="106"/>
        <end position="118"/>
    </location>
</feature>
<evidence type="ECO:0000256" key="2">
    <source>
        <dbReference type="SAM" id="MobiDB-lite"/>
    </source>
</evidence>
<evidence type="ECO:0000313" key="4">
    <source>
        <dbReference type="EMBL" id="NIY69478.1"/>
    </source>
</evidence>
<evidence type="ECO:0000256" key="1">
    <source>
        <dbReference type="ARBA" id="ARBA00022527"/>
    </source>
</evidence>
<keyword evidence="1" id="KW-0808">Transferase</keyword>
<feature type="region of interest" description="Disordered" evidence="2">
    <location>
        <begin position="80"/>
        <end position="118"/>
    </location>
</feature>
<dbReference type="Pfam" id="PF13581">
    <property type="entry name" value="HATPase_c_2"/>
    <property type="match status" value="1"/>
</dbReference>
<dbReference type="GO" id="GO:0004674">
    <property type="term" value="F:protein serine/threonine kinase activity"/>
    <property type="evidence" value="ECO:0007669"/>
    <property type="project" value="UniProtKB-KW"/>
</dbReference>
<keyword evidence="1" id="KW-0723">Serine/threonine-protein kinase</keyword>
<sequence length="157" mass="16685">MESGRQESVWRWNSCTPGAAAHARAALRRTLAQLDLPGEVVSDAVLAASELIANAIEHACGPYEMRLRRTDAGLTCEIQDGDPHIPGRPRSLVAAPLGSELQGSDSTRDDLAESLPERGRGMSIVNQLTSGCWGFRPMGSEAKIAWMGIPGSGSDDS</sequence>
<dbReference type="AlphaFoldDB" id="A0A7X5XA84"/>
<reference evidence="4 5" key="1">
    <citation type="submission" date="2020-02" db="EMBL/GenBank/DDBJ databases">
        <title>Streptomyces malaysiensis DSM14702 (JHCC583434, PFL_A843) Genome sequencing and assembly.</title>
        <authorList>
            <person name="Samborskyy M."/>
        </authorList>
    </citation>
    <scope>NUCLEOTIDE SEQUENCE [LARGE SCALE GENOMIC DNA]</scope>
    <source>
        <strain evidence="4 5">DSM 14702</strain>
    </source>
</reference>
<dbReference type="SUPFAM" id="SSF55874">
    <property type="entry name" value="ATPase domain of HSP90 chaperone/DNA topoisomerase II/histidine kinase"/>
    <property type="match status" value="1"/>
</dbReference>
<proteinExistence type="predicted"/>
<dbReference type="Proteomes" id="UP000536624">
    <property type="component" value="Unassembled WGS sequence"/>
</dbReference>
<organism evidence="4 5">
    <name type="scientific">Streptomyces malaysiensis</name>
    <dbReference type="NCBI Taxonomy" id="92644"/>
    <lineage>
        <taxon>Bacteria</taxon>
        <taxon>Bacillati</taxon>
        <taxon>Actinomycetota</taxon>
        <taxon>Actinomycetes</taxon>
        <taxon>Kitasatosporales</taxon>
        <taxon>Streptomycetaceae</taxon>
        <taxon>Streptomyces</taxon>
        <taxon>Streptomyces violaceusniger group</taxon>
    </lineage>
</organism>
<dbReference type="InterPro" id="IPR036890">
    <property type="entry name" value="HATPase_C_sf"/>
</dbReference>
<dbReference type="PANTHER" id="PTHR35526:SF3">
    <property type="entry name" value="ANTI-SIGMA-F FACTOR RSBW"/>
    <property type="match status" value="1"/>
</dbReference>
<name>A0A7X5XA84_STRMQ</name>
<protein>
    <submittedName>
        <fullName evidence="4">Anti-sigma regulatory factor</fullName>
    </submittedName>
</protein>
<dbReference type="InterPro" id="IPR003594">
    <property type="entry name" value="HATPase_dom"/>
</dbReference>
<keyword evidence="1" id="KW-0418">Kinase</keyword>
<accession>A0A7X5XA84</accession>
<dbReference type="CDD" id="cd16936">
    <property type="entry name" value="HATPase_RsbW-like"/>
    <property type="match status" value="1"/>
</dbReference>
<feature type="domain" description="Histidine kinase/HSP90-like ATPase" evidence="3">
    <location>
        <begin position="16"/>
        <end position="131"/>
    </location>
</feature>
<gene>
    <name evidence="4" type="ORF">SMALB_7602</name>
</gene>
<dbReference type="EMBL" id="JAALLH010000002">
    <property type="protein sequence ID" value="NIY69478.1"/>
    <property type="molecule type" value="Genomic_DNA"/>
</dbReference>
<dbReference type="InterPro" id="IPR050267">
    <property type="entry name" value="Anti-sigma-factor_SerPK"/>
</dbReference>
<dbReference type="Gene3D" id="3.30.565.10">
    <property type="entry name" value="Histidine kinase-like ATPase, C-terminal domain"/>
    <property type="match status" value="1"/>
</dbReference>
<evidence type="ECO:0000259" key="3">
    <source>
        <dbReference type="Pfam" id="PF13581"/>
    </source>
</evidence>
<dbReference type="PANTHER" id="PTHR35526">
    <property type="entry name" value="ANTI-SIGMA-F FACTOR RSBW-RELATED"/>
    <property type="match status" value="1"/>
</dbReference>
<evidence type="ECO:0000313" key="5">
    <source>
        <dbReference type="Proteomes" id="UP000536624"/>
    </source>
</evidence>
<comment type="caution">
    <text evidence="4">The sequence shown here is derived from an EMBL/GenBank/DDBJ whole genome shotgun (WGS) entry which is preliminary data.</text>
</comment>